<sequence length="40" mass="4500">MDRLRGKAYPGLALAGEAEAQKLPPPWPVDRAFLLIDFEF</sequence>
<evidence type="ECO:0000313" key="2">
    <source>
        <dbReference type="Proteomes" id="UP001232445"/>
    </source>
</evidence>
<protein>
    <submittedName>
        <fullName evidence="1">Uncharacterized protein</fullName>
    </submittedName>
</protein>
<organism evidence="1 2">
    <name type="scientific">Caldalkalibacillus uzonensis</name>
    <dbReference type="NCBI Taxonomy" id="353224"/>
    <lineage>
        <taxon>Bacteria</taxon>
        <taxon>Bacillati</taxon>
        <taxon>Bacillota</taxon>
        <taxon>Bacilli</taxon>
        <taxon>Bacillales</taxon>
        <taxon>Bacillaceae</taxon>
        <taxon>Caldalkalibacillus</taxon>
    </lineage>
</organism>
<evidence type="ECO:0000313" key="1">
    <source>
        <dbReference type="EMBL" id="MDQ0341049.1"/>
    </source>
</evidence>
<keyword evidence="2" id="KW-1185">Reference proteome</keyword>
<accession>A0ABU0CY40</accession>
<reference evidence="1 2" key="1">
    <citation type="submission" date="2023-07" db="EMBL/GenBank/DDBJ databases">
        <title>Genomic Encyclopedia of Type Strains, Phase IV (KMG-IV): sequencing the most valuable type-strain genomes for metagenomic binning, comparative biology and taxonomic classification.</title>
        <authorList>
            <person name="Goeker M."/>
        </authorList>
    </citation>
    <scope>NUCLEOTIDE SEQUENCE [LARGE SCALE GENOMIC DNA]</scope>
    <source>
        <strain evidence="1 2">DSM 17740</strain>
    </source>
</reference>
<gene>
    <name evidence="1" type="ORF">J2S00_003893</name>
</gene>
<comment type="caution">
    <text evidence="1">The sequence shown here is derived from an EMBL/GenBank/DDBJ whole genome shotgun (WGS) entry which is preliminary data.</text>
</comment>
<name>A0ABU0CY40_9BACI</name>
<dbReference type="Proteomes" id="UP001232445">
    <property type="component" value="Unassembled WGS sequence"/>
</dbReference>
<proteinExistence type="predicted"/>
<dbReference type="EMBL" id="JAUSUQ010000029">
    <property type="protein sequence ID" value="MDQ0341049.1"/>
    <property type="molecule type" value="Genomic_DNA"/>
</dbReference>